<evidence type="ECO:0000313" key="3">
    <source>
        <dbReference type="Proteomes" id="UP000886998"/>
    </source>
</evidence>
<proteinExistence type="predicted"/>
<dbReference type="EMBL" id="BMAV01015209">
    <property type="protein sequence ID" value="GFY64352.1"/>
    <property type="molecule type" value="Genomic_DNA"/>
</dbReference>
<dbReference type="AlphaFoldDB" id="A0A8X6Y4Y8"/>
<gene>
    <name evidence="2" type="ORF">TNIN_266491</name>
</gene>
<evidence type="ECO:0000256" key="1">
    <source>
        <dbReference type="SAM" id="SignalP"/>
    </source>
</evidence>
<dbReference type="Proteomes" id="UP000886998">
    <property type="component" value="Unassembled WGS sequence"/>
</dbReference>
<name>A0A8X6Y4Y8_9ARAC</name>
<reference evidence="2" key="1">
    <citation type="submission" date="2020-08" db="EMBL/GenBank/DDBJ databases">
        <title>Multicomponent nature underlies the extraordinary mechanical properties of spider dragline silk.</title>
        <authorList>
            <person name="Kono N."/>
            <person name="Nakamura H."/>
            <person name="Mori M."/>
            <person name="Yoshida Y."/>
            <person name="Ohtoshi R."/>
            <person name="Malay A.D."/>
            <person name="Moran D.A.P."/>
            <person name="Tomita M."/>
            <person name="Numata K."/>
            <person name="Arakawa K."/>
        </authorList>
    </citation>
    <scope>NUCLEOTIDE SEQUENCE</scope>
</reference>
<protein>
    <submittedName>
        <fullName evidence="2">Uncharacterized protein</fullName>
    </submittedName>
</protein>
<keyword evidence="3" id="KW-1185">Reference proteome</keyword>
<organism evidence="2 3">
    <name type="scientific">Trichonephila inaurata madagascariensis</name>
    <dbReference type="NCBI Taxonomy" id="2747483"/>
    <lineage>
        <taxon>Eukaryota</taxon>
        <taxon>Metazoa</taxon>
        <taxon>Ecdysozoa</taxon>
        <taxon>Arthropoda</taxon>
        <taxon>Chelicerata</taxon>
        <taxon>Arachnida</taxon>
        <taxon>Araneae</taxon>
        <taxon>Araneomorphae</taxon>
        <taxon>Entelegynae</taxon>
        <taxon>Araneoidea</taxon>
        <taxon>Nephilidae</taxon>
        <taxon>Trichonephila</taxon>
        <taxon>Trichonephila inaurata</taxon>
    </lineage>
</organism>
<keyword evidence="1" id="KW-0732">Signal</keyword>
<feature type="chain" id="PRO_5036495408" evidence="1">
    <location>
        <begin position="26"/>
        <end position="67"/>
    </location>
</feature>
<evidence type="ECO:0000313" key="2">
    <source>
        <dbReference type="EMBL" id="GFY64352.1"/>
    </source>
</evidence>
<feature type="signal peptide" evidence="1">
    <location>
        <begin position="1"/>
        <end position="25"/>
    </location>
</feature>
<sequence length="67" mass="7323">MLTCQKICVVLVLTAVLLSVIPCDAKGGLDILGGLLKFGKAEKDVKSFFQDLYKGLKDEFKGFSKKI</sequence>
<accession>A0A8X6Y4Y8</accession>
<comment type="caution">
    <text evidence="2">The sequence shown here is derived from an EMBL/GenBank/DDBJ whole genome shotgun (WGS) entry which is preliminary data.</text>
</comment>